<protein>
    <recommendedName>
        <fullName evidence="3">Glycosyl hydrolase 36 catalytic domain-containing protein</fullName>
    </recommendedName>
</protein>
<reference evidence="1 2" key="1">
    <citation type="submission" date="2017-05" db="EMBL/GenBank/DDBJ databases">
        <title>Vagococcus spp. assemblies.</title>
        <authorList>
            <person name="Gulvik C.A."/>
        </authorList>
    </citation>
    <scope>NUCLEOTIDE SEQUENCE [LARGE SCALE GENOMIC DNA]</scope>
    <source>
        <strain evidence="1 2">SS1995</strain>
    </source>
</reference>
<evidence type="ECO:0000313" key="2">
    <source>
        <dbReference type="Proteomes" id="UP000287857"/>
    </source>
</evidence>
<sequence>MYLRGKPIYKNWKQLWKNGYRSKYFRAKFDEESEQIDLSLSERQLFTQSNGRSLIGQDTQGRLHFVSTPHNRIYAIPSGGSDLGGQFKGNIGQYYQTDTSLFLGKMNYEINLDSGAVVSTTGKNSVTTYLDHYLPVTETKNARFDTRVFSLAPILEKESLKRTSIHPLPGPEAVLYCMEIENTSTTTVKGQVSLSFDEKFVNQFEKYGEKFERFSNSPYKEAWEQKLLILWDPEACAAIQMLDADISGNPNNPRISTELSLEPGQRKLFTTIVSVAPERKDVHEALGIIYQHTPLEWINSTSLFWKERLGICNLGIHEDPNNAMKYRDMHIRFLIDNFNCLSFNREGGLLTNSQGAPSHGLSRSWGIDFVPSITSVMYAIPEIGPKVIEYLIERNRPRYSIYDDHSIFFLVSPLLIAQKYLELTGDSKYFKDNPEISKRIKGIFEELLTFKHSQKTLFSSRYASDLPVFKKYDYGANVQCYYALKGYKNILDIFSEDTKLVEEFLMKMPEDMAQVMEADGPFGKQITGGTNLDDIDAKRFYLSEKEYYYAGEDTTTVLAPLYGLYGFNHEPYVNLHRYARSMFLPCYDPEFQIMRELPYGMHPSATGCTIRLGGSHTRAEMRDNLNLLYERLDESGSLFWWPRGHNKKRCLTRCSQGQGQWVQQSIEQWFGIRVDGLNKTIIIQPQGLISHFKLEQGKIGRYQFDIVYSEQKNETAFKVRNNNNESFKVLLAARPFGSGTEGDSLNKNFCLESGETLDVSIRTVNFEPKEVKIIESECMAQEDGIEFGPYGIVMPKLYSRNCSEFLLRFIFAHNEIVNWKDVEVEIQTDTRWQVGCKNVYIWDYQPNYKNNTMINTLGNVAGGVHNVAGFYINLPKEYEGNSKSVMLSSHLFQIPFTQPEDKLKLYIKGESQEKFSPIIVTLRREGKKIRELMIPVVVLNEKEYSKKFEDMVHGK</sequence>
<comment type="caution">
    <text evidence="1">The sequence shown here is derived from an EMBL/GenBank/DDBJ whole genome shotgun (WGS) entry which is preliminary data.</text>
</comment>
<evidence type="ECO:0008006" key="3">
    <source>
        <dbReference type="Google" id="ProtNLM"/>
    </source>
</evidence>
<accession>A0A430A2E1</accession>
<proteinExistence type="predicted"/>
<gene>
    <name evidence="1" type="ORF">CBF37_00970</name>
</gene>
<dbReference type="RefSeq" id="WP_002350274.1">
    <property type="nucleotide sequence ID" value="NZ_NGJS01000001.1"/>
</dbReference>
<organism evidence="1 2">
    <name type="scientific">Vagococcus vulneris</name>
    <dbReference type="NCBI Taxonomy" id="1977869"/>
    <lineage>
        <taxon>Bacteria</taxon>
        <taxon>Bacillati</taxon>
        <taxon>Bacillota</taxon>
        <taxon>Bacilli</taxon>
        <taxon>Lactobacillales</taxon>
        <taxon>Enterococcaceae</taxon>
        <taxon>Vagococcus</taxon>
    </lineage>
</organism>
<dbReference type="Proteomes" id="UP000287857">
    <property type="component" value="Unassembled WGS sequence"/>
</dbReference>
<dbReference type="OrthoDB" id="2064370at2"/>
<dbReference type="AlphaFoldDB" id="A0A430A2E1"/>
<keyword evidence="2" id="KW-1185">Reference proteome</keyword>
<dbReference type="EMBL" id="NGJS01000001">
    <property type="protein sequence ID" value="RSU00614.1"/>
    <property type="molecule type" value="Genomic_DNA"/>
</dbReference>
<name>A0A430A2E1_9ENTE</name>
<evidence type="ECO:0000313" key="1">
    <source>
        <dbReference type="EMBL" id="RSU00614.1"/>
    </source>
</evidence>